<dbReference type="Proteomes" id="UP001362999">
    <property type="component" value="Unassembled WGS sequence"/>
</dbReference>
<protein>
    <submittedName>
        <fullName evidence="2">Uncharacterized protein</fullName>
    </submittedName>
</protein>
<name>A0AAW0A163_9AGAR</name>
<dbReference type="EMBL" id="JAWWNJ010000095">
    <property type="protein sequence ID" value="KAK6997036.1"/>
    <property type="molecule type" value="Genomic_DNA"/>
</dbReference>
<evidence type="ECO:0000313" key="3">
    <source>
        <dbReference type="Proteomes" id="UP001362999"/>
    </source>
</evidence>
<keyword evidence="3" id="KW-1185">Reference proteome</keyword>
<feature type="signal peptide" evidence="1">
    <location>
        <begin position="1"/>
        <end position="23"/>
    </location>
</feature>
<evidence type="ECO:0000256" key="1">
    <source>
        <dbReference type="SAM" id="SignalP"/>
    </source>
</evidence>
<accession>A0AAW0A163</accession>
<feature type="chain" id="PRO_5043900505" evidence="1">
    <location>
        <begin position="24"/>
        <end position="83"/>
    </location>
</feature>
<evidence type="ECO:0000313" key="2">
    <source>
        <dbReference type="EMBL" id="KAK6997036.1"/>
    </source>
</evidence>
<reference evidence="2 3" key="1">
    <citation type="journal article" date="2024" name="J Genomics">
        <title>Draft genome sequencing and assembly of Favolaschia claudopus CIRM-BRFM 2984 isolated from oak limbs.</title>
        <authorList>
            <person name="Navarro D."/>
            <person name="Drula E."/>
            <person name="Chaduli D."/>
            <person name="Cazenave R."/>
            <person name="Ahrendt S."/>
            <person name="Wang J."/>
            <person name="Lipzen A."/>
            <person name="Daum C."/>
            <person name="Barry K."/>
            <person name="Grigoriev I.V."/>
            <person name="Favel A."/>
            <person name="Rosso M.N."/>
            <person name="Martin F."/>
        </authorList>
    </citation>
    <scope>NUCLEOTIDE SEQUENCE [LARGE SCALE GENOMIC DNA]</scope>
    <source>
        <strain evidence="2 3">CIRM-BRFM 2984</strain>
    </source>
</reference>
<proteinExistence type="predicted"/>
<organism evidence="2 3">
    <name type="scientific">Favolaschia claudopus</name>
    <dbReference type="NCBI Taxonomy" id="2862362"/>
    <lineage>
        <taxon>Eukaryota</taxon>
        <taxon>Fungi</taxon>
        <taxon>Dikarya</taxon>
        <taxon>Basidiomycota</taxon>
        <taxon>Agaricomycotina</taxon>
        <taxon>Agaricomycetes</taxon>
        <taxon>Agaricomycetidae</taxon>
        <taxon>Agaricales</taxon>
        <taxon>Marasmiineae</taxon>
        <taxon>Mycenaceae</taxon>
        <taxon>Favolaschia</taxon>
    </lineage>
</organism>
<comment type="caution">
    <text evidence="2">The sequence shown here is derived from an EMBL/GenBank/DDBJ whole genome shotgun (WGS) entry which is preliminary data.</text>
</comment>
<gene>
    <name evidence="2" type="ORF">R3P38DRAFT_3221615</name>
</gene>
<keyword evidence="1" id="KW-0732">Signal</keyword>
<dbReference type="AlphaFoldDB" id="A0AAW0A163"/>
<sequence length="83" mass="8715">MRFTLTPLLGLLLAPSFISLAIGVKLPPPDPDSVCCFSIPGACSRRAEISAPIQMNPVPLSSVKAPDVCCCIAGNEDDCETHC</sequence>